<evidence type="ECO:0000256" key="5">
    <source>
        <dbReference type="ARBA" id="ARBA00023136"/>
    </source>
</evidence>
<evidence type="ECO:0000256" key="1">
    <source>
        <dbReference type="ARBA" id="ARBA00004141"/>
    </source>
</evidence>
<evidence type="ECO:0000313" key="10">
    <source>
        <dbReference type="Proteomes" id="UP000000322"/>
    </source>
</evidence>
<keyword evidence="10" id="KW-1185">Reference proteome</keyword>
<sequence length="180" mass="19229">MTSDVRPAATATTSPGSSQGTEDPGPAPRRGLAARRAALVARVSELLRFGTVGGVAFVVDTGLFNLLRFGPGGLLDDKPLTAKVVSVAVATIVAWLGNRYWTFADRRTETHLREFLGFVVVNIGGMAIALGCLWFSHYILDLRTPLADNISANGVGLVLGMVFRYLAYRTFVFTAAPKDA</sequence>
<accession>D1BC24</accession>
<dbReference type="PANTHER" id="PTHR38459">
    <property type="entry name" value="PROPHAGE BACTOPRENOL-LINKED GLUCOSE TRANSLOCASE HOMOLOG"/>
    <property type="match status" value="1"/>
</dbReference>
<dbReference type="InterPro" id="IPR051401">
    <property type="entry name" value="GtrA_CellWall_Glycosyl"/>
</dbReference>
<dbReference type="GO" id="GO:0005886">
    <property type="term" value="C:plasma membrane"/>
    <property type="evidence" value="ECO:0007669"/>
    <property type="project" value="TreeGrafter"/>
</dbReference>
<dbReference type="Pfam" id="PF04138">
    <property type="entry name" value="GtrA_DPMS_TM"/>
    <property type="match status" value="1"/>
</dbReference>
<dbReference type="PANTHER" id="PTHR38459:SF1">
    <property type="entry name" value="PROPHAGE BACTOPRENOL-LINKED GLUCOSE TRANSLOCASE HOMOLOG"/>
    <property type="match status" value="1"/>
</dbReference>
<comment type="similarity">
    <text evidence="2">Belongs to the GtrA family.</text>
</comment>
<evidence type="ECO:0000259" key="8">
    <source>
        <dbReference type="Pfam" id="PF04138"/>
    </source>
</evidence>
<feature type="transmembrane region" description="Helical" evidence="7">
    <location>
        <begin position="46"/>
        <end position="64"/>
    </location>
</feature>
<dbReference type="OrthoDB" id="9807815at2"/>
<evidence type="ECO:0000256" key="2">
    <source>
        <dbReference type="ARBA" id="ARBA00009399"/>
    </source>
</evidence>
<feature type="compositionally biased region" description="Polar residues" evidence="6">
    <location>
        <begin position="10"/>
        <end position="21"/>
    </location>
</feature>
<feature type="transmembrane region" description="Helical" evidence="7">
    <location>
        <begin position="84"/>
        <end position="103"/>
    </location>
</feature>
<organism evidence="9 10">
    <name type="scientific">Sanguibacter keddieii (strain ATCC 51767 / DSM 10542 / NCFB 3025 / ST-74)</name>
    <dbReference type="NCBI Taxonomy" id="446469"/>
    <lineage>
        <taxon>Bacteria</taxon>
        <taxon>Bacillati</taxon>
        <taxon>Actinomycetota</taxon>
        <taxon>Actinomycetes</taxon>
        <taxon>Micrococcales</taxon>
        <taxon>Sanguibacteraceae</taxon>
        <taxon>Sanguibacter</taxon>
    </lineage>
</organism>
<keyword evidence="4 7" id="KW-1133">Transmembrane helix</keyword>
<name>D1BC24_SANKS</name>
<dbReference type="KEGG" id="ske:Sked_08530"/>
<reference evidence="9 10" key="1">
    <citation type="journal article" date="2009" name="Stand. Genomic Sci.">
        <title>Complete genome sequence of Sanguibacter keddieii type strain (ST-74).</title>
        <authorList>
            <person name="Ivanova N."/>
            <person name="Sikorski J."/>
            <person name="Sims D."/>
            <person name="Brettin T."/>
            <person name="Detter J.C."/>
            <person name="Han C."/>
            <person name="Lapidus A."/>
            <person name="Copeland A."/>
            <person name="Glavina Del Rio T."/>
            <person name="Nolan M."/>
            <person name="Chen F."/>
            <person name="Lucas S."/>
            <person name="Tice H."/>
            <person name="Cheng J.F."/>
            <person name="Bruce D."/>
            <person name="Goodwin L."/>
            <person name="Pitluck S."/>
            <person name="Pati A."/>
            <person name="Mavromatis K."/>
            <person name="Chen A."/>
            <person name="Palaniappan K."/>
            <person name="D'haeseleer P."/>
            <person name="Chain P."/>
            <person name="Bristow J."/>
            <person name="Eisen J.A."/>
            <person name="Markowitz V."/>
            <person name="Hugenholtz P."/>
            <person name="Goker M."/>
            <person name="Pukall R."/>
            <person name="Klenk H.P."/>
            <person name="Kyrpides N.C."/>
        </authorList>
    </citation>
    <scope>NUCLEOTIDE SEQUENCE [LARGE SCALE GENOMIC DNA]</scope>
    <source>
        <strain evidence="10">ATCC 51767 / DSM 10542 / NCFB 3025 / ST-74</strain>
    </source>
</reference>
<evidence type="ECO:0000256" key="4">
    <source>
        <dbReference type="ARBA" id="ARBA00022989"/>
    </source>
</evidence>
<evidence type="ECO:0000313" key="9">
    <source>
        <dbReference type="EMBL" id="ACZ20804.1"/>
    </source>
</evidence>
<protein>
    <submittedName>
        <fullName evidence="9">Predicted membrane protein</fullName>
    </submittedName>
</protein>
<dbReference type="GO" id="GO:0000271">
    <property type="term" value="P:polysaccharide biosynthetic process"/>
    <property type="evidence" value="ECO:0007669"/>
    <property type="project" value="InterPro"/>
</dbReference>
<dbReference type="Proteomes" id="UP000000322">
    <property type="component" value="Chromosome"/>
</dbReference>
<dbReference type="eggNOG" id="COG2246">
    <property type="taxonomic scope" value="Bacteria"/>
</dbReference>
<feature type="region of interest" description="Disordered" evidence="6">
    <location>
        <begin position="1"/>
        <end position="29"/>
    </location>
</feature>
<keyword evidence="5 7" id="KW-0472">Membrane</keyword>
<evidence type="ECO:0000256" key="3">
    <source>
        <dbReference type="ARBA" id="ARBA00022692"/>
    </source>
</evidence>
<keyword evidence="3 7" id="KW-0812">Transmembrane</keyword>
<dbReference type="STRING" id="446469.Sked_08530"/>
<evidence type="ECO:0000256" key="7">
    <source>
        <dbReference type="SAM" id="Phobius"/>
    </source>
</evidence>
<gene>
    <name evidence="9" type="ordered locus">Sked_08530</name>
</gene>
<evidence type="ECO:0000256" key="6">
    <source>
        <dbReference type="SAM" id="MobiDB-lite"/>
    </source>
</evidence>
<proteinExistence type="inferred from homology"/>
<feature type="transmembrane region" description="Helical" evidence="7">
    <location>
        <begin position="115"/>
        <end position="138"/>
    </location>
</feature>
<dbReference type="HOGENOM" id="CLU_083873_0_2_11"/>
<dbReference type="InterPro" id="IPR007267">
    <property type="entry name" value="GtrA_DPMS_TM"/>
</dbReference>
<feature type="domain" description="GtrA/DPMS transmembrane" evidence="8">
    <location>
        <begin position="48"/>
        <end position="173"/>
    </location>
</feature>
<comment type="subcellular location">
    <subcellularLocation>
        <location evidence="1">Membrane</location>
        <topology evidence="1">Multi-pass membrane protein</topology>
    </subcellularLocation>
</comment>
<dbReference type="RefSeq" id="WP_012865873.1">
    <property type="nucleotide sequence ID" value="NC_013521.1"/>
</dbReference>
<dbReference type="EMBL" id="CP001819">
    <property type="protein sequence ID" value="ACZ20804.1"/>
    <property type="molecule type" value="Genomic_DNA"/>
</dbReference>
<feature type="transmembrane region" description="Helical" evidence="7">
    <location>
        <begin position="150"/>
        <end position="168"/>
    </location>
</feature>
<dbReference type="AlphaFoldDB" id="D1BC24"/>